<name>A0ABW6SHH8_9NOCA</name>
<dbReference type="EMBL" id="JBIAQY010000032">
    <property type="protein sequence ID" value="MFF3574865.1"/>
    <property type="molecule type" value="Genomic_DNA"/>
</dbReference>
<keyword evidence="2" id="KW-1185">Reference proteome</keyword>
<gene>
    <name evidence="1" type="ORF">ACFYXQ_44690</name>
</gene>
<evidence type="ECO:0000313" key="1">
    <source>
        <dbReference type="EMBL" id="MFF3574865.1"/>
    </source>
</evidence>
<accession>A0ABW6SHH8</accession>
<dbReference type="RefSeq" id="WP_387406981.1">
    <property type="nucleotide sequence ID" value="NZ_JBIAQY010000032.1"/>
</dbReference>
<proteinExistence type="predicted"/>
<comment type="caution">
    <text evidence="1">The sequence shown here is derived from an EMBL/GenBank/DDBJ whole genome shotgun (WGS) entry which is preliminary data.</text>
</comment>
<sequence length="135" mass="14645">MEAVASIGSGGVAQHQHIFSNIRLWSQFSGWLRAPKVDRFEPVAAKYAEEWPAWGHRKIAALMRADGYEVSTSTAQRALRRRGLLLPQGIGRTVSRGRCCGARCSMIRRRNVIESGKPISANSTPAVVGSGGAAR</sequence>
<dbReference type="Proteomes" id="UP001601992">
    <property type="component" value="Unassembled WGS sequence"/>
</dbReference>
<protein>
    <recommendedName>
        <fullName evidence="3">HTH-like domain-containing protein</fullName>
    </recommendedName>
</protein>
<evidence type="ECO:0008006" key="3">
    <source>
        <dbReference type="Google" id="ProtNLM"/>
    </source>
</evidence>
<organism evidence="1 2">
    <name type="scientific">Nocardia jiangxiensis</name>
    <dbReference type="NCBI Taxonomy" id="282685"/>
    <lineage>
        <taxon>Bacteria</taxon>
        <taxon>Bacillati</taxon>
        <taxon>Actinomycetota</taxon>
        <taxon>Actinomycetes</taxon>
        <taxon>Mycobacteriales</taxon>
        <taxon>Nocardiaceae</taxon>
        <taxon>Nocardia</taxon>
    </lineage>
</organism>
<evidence type="ECO:0000313" key="2">
    <source>
        <dbReference type="Proteomes" id="UP001601992"/>
    </source>
</evidence>
<reference evidence="1 2" key="1">
    <citation type="submission" date="2024-10" db="EMBL/GenBank/DDBJ databases">
        <title>The Natural Products Discovery Center: Release of the First 8490 Sequenced Strains for Exploring Actinobacteria Biosynthetic Diversity.</title>
        <authorList>
            <person name="Kalkreuter E."/>
            <person name="Kautsar S.A."/>
            <person name="Yang D."/>
            <person name="Bader C.D."/>
            <person name="Teijaro C.N."/>
            <person name="Fluegel L."/>
            <person name="Davis C.M."/>
            <person name="Simpson J.R."/>
            <person name="Lauterbach L."/>
            <person name="Steele A.D."/>
            <person name="Gui C."/>
            <person name="Meng S."/>
            <person name="Li G."/>
            <person name="Viehrig K."/>
            <person name="Ye F."/>
            <person name="Su P."/>
            <person name="Kiefer A.F."/>
            <person name="Nichols A."/>
            <person name="Cepeda A.J."/>
            <person name="Yan W."/>
            <person name="Fan B."/>
            <person name="Jiang Y."/>
            <person name="Adhikari A."/>
            <person name="Zheng C.-J."/>
            <person name="Schuster L."/>
            <person name="Cowan T.M."/>
            <person name="Smanski M.J."/>
            <person name="Chevrette M.G."/>
            <person name="De Carvalho L.P.S."/>
            <person name="Shen B."/>
        </authorList>
    </citation>
    <scope>NUCLEOTIDE SEQUENCE [LARGE SCALE GENOMIC DNA]</scope>
    <source>
        <strain evidence="1 2">NPDC002593</strain>
    </source>
</reference>